<evidence type="ECO:0000313" key="3">
    <source>
        <dbReference type="Proteomes" id="UP000094609"/>
    </source>
</evidence>
<dbReference type="RefSeq" id="WP_069478082.1">
    <property type="nucleotide sequence ID" value="NZ_CP017111.1"/>
</dbReference>
<sequence length="73" mass="8836">MLKREVLIFIVIFLFLSLGMHMNQWLTHPLVHLQQLSIHKMPYHPLLYTVIVYLLLALIRAFINTFMKLFRQK</sequence>
<name>A0A1D7TK51_9BACT</name>
<feature type="transmembrane region" description="Helical" evidence="1">
    <location>
        <begin position="46"/>
        <end position="63"/>
    </location>
</feature>
<keyword evidence="1" id="KW-0472">Membrane</keyword>
<dbReference type="Proteomes" id="UP000094609">
    <property type="component" value="Chromosome"/>
</dbReference>
<keyword evidence="1" id="KW-1133">Transmembrane helix</keyword>
<dbReference type="PATRIC" id="fig|1193502.14.peg.1623"/>
<gene>
    <name evidence="2" type="ORF">SHALO_1599</name>
</gene>
<dbReference type="STRING" id="1193502.SHALO_1599"/>
<keyword evidence="1" id="KW-0812">Transmembrane</keyword>
<organism evidence="2 3">
    <name type="scientific">Sulfurospirillum halorespirans DSM 13726</name>
    <dbReference type="NCBI Taxonomy" id="1193502"/>
    <lineage>
        <taxon>Bacteria</taxon>
        <taxon>Pseudomonadati</taxon>
        <taxon>Campylobacterota</taxon>
        <taxon>Epsilonproteobacteria</taxon>
        <taxon>Campylobacterales</taxon>
        <taxon>Sulfurospirillaceae</taxon>
        <taxon>Sulfurospirillum</taxon>
    </lineage>
</organism>
<feature type="transmembrane region" description="Helical" evidence="1">
    <location>
        <begin position="7"/>
        <end position="26"/>
    </location>
</feature>
<keyword evidence="3" id="KW-1185">Reference proteome</keyword>
<evidence type="ECO:0000313" key="2">
    <source>
        <dbReference type="EMBL" id="AOO65372.1"/>
    </source>
</evidence>
<evidence type="ECO:0000256" key="1">
    <source>
        <dbReference type="SAM" id="Phobius"/>
    </source>
</evidence>
<proteinExistence type="predicted"/>
<reference evidence="3" key="1">
    <citation type="submission" date="2016-08" db="EMBL/GenBank/DDBJ databases">
        <title>Complete genome sequence of the organohalide-respiring Epsilonproteobacterium Sulfurospirillum halorespirans.</title>
        <authorList>
            <person name="Goris T."/>
            <person name="Zimmermann J."/>
            <person name="Schenz B."/>
            <person name="Lemos M."/>
            <person name="Hackermueller J."/>
            <person name="Diekert G."/>
        </authorList>
    </citation>
    <scope>NUCLEOTIDE SEQUENCE [LARGE SCALE GENOMIC DNA]</scope>
    <source>
        <strain>DSM 13726</strain>
        <strain evidence="3">PCE-M2</strain>
    </source>
</reference>
<dbReference type="AlphaFoldDB" id="A0A1D7TK51"/>
<dbReference type="KEGG" id="shal:SHALO_1599"/>
<accession>A0A1D7TK51</accession>
<protein>
    <submittedName>
        <fullName evidence="2">Uncharacterized protein</fullName>
    </submittedName>
</protein>
<dbReference type="EMBL" id="CP017111">
    <property type="protein sequence ID" value="AOO65372.1"/>
    <property type="molecule type" value="Genomic_DNA"/>
</dbReference>